<dbReference type="SUPFAM" id="SSF51197">
    <property type="entry name" value="Clavaminate synthase-like"/>
    <property type="match status" value="1"/>
</dbReference>
<dbReference type="AlphaFoldDB" id="A0A2V4AK75"/>
<sequence>MVLSHAEIEEFVENGFVRLAGAVPRPLAERCRDELWAATGCDPDDPATWTEPVVRLGGFSTPPFREAANMPVLRESFDQLVGPGRWRPLGGLGTFPVRFPSDEAPGDDGWHVEASFAGDEGDYRLNVRSRGRALLLLFLFSDVGEHDAPTRIRVGSHRDVPPLLAGHGDAGREWFGLCADAVAASEHRPEALATGATGDVLLCHPFLVHAAQPHRGAVPRFMAQPPLEPTGLLDLSGPAPTPVERAVRDAL</sequence>
<keyword evidence="1" id="KW-0560">Oxidoreductase</keyword>
<dbReference type="InterPro" id="IPR008775">
    <property type="entry name" value="Phytyl_CoA_dOase-like"/>
</dbReference>
<reference evidence="1 2" key="1">
    <citation type="submission" date="2016-07" db="EMBL/GenBank/DDBJ databases">
        <title>Draft genome sequence of Prauserella muralis DSM 45305, isolated from a mould-covered wall in an indoor environment.</title>
        <authorList>
            <person name="Ruckert C."/>
            <person name="Albersmeier A."/>
            <person name="Jiang C.-L."/>
            <person name="Jiang Y."/>
            <person name="Kalinowski J."/>
            <person name="Schneider O."/>
            <person name="Winkler A."/>
            <person name="Zotchev S.B."/>
        </authorList>
    </citation>
    <scope>NUCLEOTIDE SEQUENCE [LARGE SCALE GENOMIC DNA]</scope>
    <source>
        <strain evidence="1 2">DSM 45305</strain>
    </source>
</reference>
<protein>
    <submittedName>
        <fullName evidence="1">Phytanoyl-CoA dioxygenase</fullName>
    </submittedName>
</protein>
<evidence type="ECO:0000313" key="2">
    <source>
        <dbReference type="Proteomes" id="UP000249915"/>
    </source>
</evidence>
<dbReference type="Gene3D" id="2.60.120.620">
    <property type="entry name" value="q2cbj1_9rhob like domain"/>
    <property type="match status" value="1"/>
</dbReference>
<dbReference type="EMBL" id="MASW01000007">
    <property type="protein sequence ID" value="PXY19243.1"/>
    <property type="molecule type" value="Genomic_DNA"/>
</dbReference>
<name>A0A2V4AK75_9PSEU</name>
<comment type="caution">
    <text evidence="1">The sequence shown here is derived from an EMBL/GenBank/DDBJ whole genome shotgun (WGS) entry which is preliminary data.</text>
</comment>
<evidence type="ECO:0000313" key="1">
    <source>
        <dbReference type="EMBL" id="PXY19243.1"/>
    </source>
</evidence>
<dbReference type="Pfam" id="PF05721">
    <property type="entry name" value="PhyH"/>
    <property type="match status" value="1"/>
</dbReference>
<gene>
    <name evidence="1" type="ORF">BAY60_31145</name>
</gene>
<dbReference type="GO" id="GO:0016706">
    <property type="term" value="F:2-oxoglutarate-dependent dioxygenase activity"/>
    <property type="evidence" value="ECO:0007669"/>
    <property type="project" value="UniProtKB-ARBA"/>
</dbReference>
<organism evidence="1 2">
    <name type="scientific">Prauserella muralis</name>
    <dbReference type="NCBI Taxonomy" id="588067"/>
    <lineage>
        <taxon>Bacteria</taxon>
        <taxon>Bacillati</taxon>
        <taxon>Actinomycetota</taxon>
        <taxon>Actinomycetes</taxon>
        <taxon>Pseudonocardiales</taxon>
        <taxon>Pseudonocardiaceae</taxon>
        <taxon>Prauserella</taxon>
    </lineage>
</organism>
<keyword evidence="2" id="KW-1185">Reference proteome</keyword>
<dbReference type="Proteomes" id="UP000249915">
    <property type="component" value="Unassembled WGS sequence"/>
</dbReference>
<accession>A0A2V4AK75</accession>
<keyword evidence="1" id="KW-0223">Dioxygenase</keyword>
<proteinExistence type="predicted"/>
<dbReference type="OrthoDB" id="9798771at2"/>
<dbReference type="RefSeq" id="WP_112285172.1">
    <property type="nucleotide sequence ID" value="NZ_MASW01000007.1"/>
</dbReference>